<evidence type="ECO:0000256" key="10">
    <source>
        <dbReference type="ARBA" id="ARBA00023157"/>
    </source>
</evidence>
<comment type="catalytic activity">
    <reaction evidence="13 14">
        <text>[(1-&gt;4)-beta-D-glucosyl]n+m + reduced acceptor + O2 = 4-dehydro-beta-D-glucosyl-[(1-&gt;4)-beta-D-glucosyl]n-1 + [(1-&gt;4)-beta-D-glucosyl]m + acceptor + H2O.</text>
        <dbReference type="EC" id="1.14.99.56"/>
    </reaction>
</comment>
<keyword evidence="10 14" id="KW-1015">Disulfide bond</keyword>
<feature type="domain" description="Auxiliary Activity family 9 catalytic" evidence="16">
    <location>
        <begin position="25"/>
        <end position="220"/>
    </location>
</feature>
<reference evidence="18" key="1">
    <citation type="submission" date="2022-07" db="EMBL/GenBank/DDBJ databases">
        <title>Phylogenomic reconstructions and comparative analyses of Kickxellomycotina fungi.</title>
        <authorList>
            <person name="Reynolds N.K."/>
            <person name="Stajich J.E."/>
            <person name="Barry K."/>
            <person name="Grigoriev I.V."/>
            <person name="Crous P."/>
            <person name="Smith M.E."/>
        </authorList>
    </citation>
    <scope>NUCLEOTIDE SEQUENCE</scope>
    <source>
        <strain evidence="18">NBRC 105414</strain>
    </source>
</reference>
<organism evidence="18 19">
    <name type="scientific">Coemansia javaensis</name>
    <dbReference type="NCBI Taxonomy" id="2761396"/>
    <lineage>
        <taxon>Eukaryota</taxon>
        <taxon>Fungi</taxon>
        <taxon>Fungi incertae sedis</taxon>
        <taxon>Zoopagomycota</taxon>
        <taxon>Kickxellomycotina</taxon>
        <taxon>Kickxellomycetes</taxon>
        <taxon>Kickxellales</taxon>
        <taxon>Kickxellaceae</taxon>
        <taxon>Coemansia</taxon>
    </lineage>
</organism>
<comment type="caution">
    <text evidence="18">The sequence shown here is derived from an EMBL/GenBank/DDBJ whole genome shotgun (WGS) entry which is preliminary data.</text>
</comment>
<evidence type="ECO:0000313" key="18">
    <source>
        <dbReference type="EMBL" id="KAJ2775641.1"/>
    </source>
</evidence>
<sequence length="220" mass="22993">MRAAASSRLVSVAVLGLLVGSASAHTIVTNVEIGGTELPTGQCIRTWWPNLSSPVQDLTSTDLRCRTSDPTGASTKACSVAAGDEMSVYYHRNVHPGSDVISASHIGPVAVYLAPLSSNGEGSVWVKIYEDGFCSSKMEWATEKLIKANGKLTFTIPSELQAGNYLLRPEAIALHGAASPGGAQFFPNCIHLTITGKGQTALPQGVAIPGTYKANDPGIL</sequence>
<dbReference type="Pfam" id="PF03443">
    <property type="entry name" value="AA9"/>
    <property type="match status" value="1"/>
</dbReference>
<evidence type="ECO:0000256" key="7">
    <source>
        <dbReference type="ARBA" id="ARBA00023002"/>
    </source>
</evidence>
<dbReference type="Proteomes" id="UP001140217">
    <property type="component" value="Unassembled WGS sequence"/>
</dbReference>
<dbReference type="GO" id="GO:0004497">
    <property type="term" value="F:monooxygenase activity"/>
    <property type="evidence" value="ECO:0007669"/>
    <property type="project" value="UniProtKB-KW"/>
</dbReference>
<evidence type="ECO:0000256" key="1">
    <source>
        <dbReference type="ARBA" id="ARBA00001973"/>
    </source>
</evidence>
<evidence type="ECO:0000256" key="11">
    <source>
        <dbReference type="ARBA" id="ARBA00023277"/>
    </source>
</evidence>
<evidence type="ECO:0000256" key="9">
    <source>
        <dbReference type="ARBA" id="ARBA00023033"/>
    </source>
</evidence>
<dbReference type="PANTHER" id="PTHR33353">
    <property type="entry name" value="PUTATIVE (AFU_ORTHOLOGUE AFUA_1G12560)-RELATED"/>
    <property type="match status" value="1"/>
</dbReference>
<gene>
    <name evidence="18" type="ORF">H4R18_005966</name>
    <name evidence="17" type="ORF">H4R18_005973</name>
</gene>
<dbReference type="Gene3D" id="2.70.50.70">
    <property type="match status" value="1"/>
</dbReference>
<evidence type="ECO:0000256" key="15">
    <source>
        <dbReference type="SAM" id="SignalP"/>
    </source>
</evidence>
<keyword evidence="5 15" id="KW-0732">Signal</keyword>
<dbReference type="GO" id="GO:0046872">
    <property type="term" value="F:metal ion binding"/>
    <property type="evidence" value="ECO:0007669"/>
    <property type="project" value="UniProtKB-KW"/>
</dbReference>
<dbReference type="InterPro" id="IPR005103">
    <property type="entry name" value="AA9_LPMO"/>
</dbReference>
<name>A0A9W8H105_9FUNG</name>
<keyword evidence="12 14" id="KW-0624">Polysaccharide degradation</keyword>
<dbReference type="PANTHER" id="PTHR33353:SF9">
    <property type="entry name" value="ENDOGLUCANASE II"/>
    <property type="match status" value="1"/>
</dbReference>
<evidence type="ECO:0000256" key="5">
    <source>
        <dbReference type="ARBA" id="ARBA00022729"/>
    </source>
</evidence>
<dbReference type="InterPro" id="IPR049892">
    <property type="entry name" value="AA9"/>
</dbReference>
<evidence type="ECO:0000256" key="6">
    <source>
        <dbReference type="ARBA" id="ARBA00023001"/>
    </source>
</evidence>
<keyword evidence="11 14" id="KW-0119">Carbohydrate metabolism</keyword>
<protein>
    <recommendedName>
        <fullName evidence="14">AA9 family lytic polysaccharide monooxygenase</fullName>
        <ecNumber evidence="14">1.14.99.56</ecNumber>
    </recommendedName>
    <alternativeName>
        <fullName evidence="14">Endo-beta-1,4-glucanase</fullName>
    </alternativeName>
    <alternativeName>
        <fullName evidence="14">Glycosyl hydrolase 61 family protein</fullName>
    </alternativeName>
</protein>
<proteinExistence type="predicted"/>
<keyword evidence="19" id="KW-1185">Reference proteome</keyword>
<keyword evidence="9" id="KW-0503">Monooxygenase</keyword>
<evidence type="ECO:0000256" key="4">
    <source>
        <dbReference type="ARBA" id="ARBA00022723"/>
    </source>
</evidence>
<comment type="subcellular location">
    <subcellularLocation>
        <location evidence="2 14">Secreted</location>
    </subcellularLocation>
</comment>
<dbReference type="GO" id="GO:0030245">
    <property type="term" value="P:cellulose catabolic process"/>
    <property type="evidence" value="ECO:0007669"/>
    <property type="project" value="UniProtKB-UniRule"/>
</dbReference>
<dbReference type="GO" id="GO:0030248">
    <property type="term" value="F:cellulose binding"/>
    <property type="evidence" value="ECO:0007669"/>
    <property type="project" value="UniProtKB-UniRule"/>
</dbReference>
<evidence type="ECO:0000259" key="16">
    <source>
        <dbReference type="Pfam" id="PF03443"/>
    </source>
</evidence>
<comment type="domain">
    <text evidence="14">Has a modular structure: an endo-beta-1,4-glucanase catalytic module at the N-terminus, a linker rich in serines and threonines, and a C-terminal carbohydrate-binding module (CBM).</text>
</comment>
<evidence type="ECO:0000313" key="17">
    <source>
        <dbReference type="EMBL" id="KAJ2775613.1"/>
    </source>
</evidence>
<dbReference type="EMBL" id="JANBUL010000419">
    <property type="protein sequence ID" value="KAJ2775613.1"/>
    <property type="molecule type" value="Genomic_DNA"/>
</dbReference>
<keyword evidence="6 14" id="KW-0136">Cellulose degradation</keyword>
<feature type="chain" id="PRO_5041116193" description="AA9 family lytic polysaccharide monooxygenase" evidence="15">
    <location>
        <begin position="25"/>
        <end position="220"/>
    </location>
</feature>
<accession>A0A9W8H105</accession>
<evidence type="ECO:0000256" key="12">
    <source>
        <dbReference type="ARBA" id="ARBA00023326"/>
    </source>
</evidence>
<evidence type="ECO:0000256" key="8">
    <source>
        <dbReference type="ARBA" id="ARBA00023008"/>
    </source>
</evidence>
<keyword evidence="8" id="KW-0186">Copper</keyword>
<evidence type="ECO:0000256" key="14">
    <source>
        <dbReference type="RuleBase" id="RU368122"/>
    </source>
</evidence>
<feature type="signal peptide" evidence="15">
    <location>
        <begin position="1"/>
        <end position="24"/>
    </location>
</feature>
<dbReference type="CDD" id="cd21175">
    <property type="entry name" value="LPMO_AA9"/>
    <property type="match status" value="1"/>
</dbReference>
<comment type="function">
    <text evidence="14">Lytic polysaccharide monooxygenase (LMPO) that depolymerizes crystalline and amorphous polysaccharides via the oxidation of scissile alpha- or beta-(1-4)-glycosidic bonds, yielding C1 and/or C4 oxidation products. Catalysis by LPMOs requires the reduction of the active-site copper from Cu(II) to Cu(I) by a reducing agent and H(2)O(2) or O(2) as a cosubstrate.</text>
</comment>
<dbReference type="AlphaFoldDB" id="A0A9W8H105"/>
<dbReference type="OrthoDB" id="4849160at2759"/>
<dbReference type="EC" id="1.14.99.56" evidence="14"/>
<evidence type="ECO:0000256" key="13">
    <source>
        <dbReference type="ARBA" id="ARBA00045077"/>
    </source>
</evidence>
<evidence type="ECO:0000313" key="19">
    <source>
        <dbReference type="Proteomes" id="UP001140217"/>
    </source>
</evidence>
<comment type="cofactor">
    <cofactor evidence="1">
        <name>Cu(2+)</name>
        <dbReference type="ChEBI" id="CHEBI:29036"/>
    </cofactor>
</comment>
<evidence type="ECO:0000256" key="3">
    <source>
        <dbReference type="ARBA" id="ARBA00022525"/>
    </source>
</evidence>
<dbReference type="GO" id="GO:0005576">
    <property type="term" value="C:extracellular region"/>
    <property type="evidence" value="ECO:0007669"/>
    <property type="project" value="UniProtKB-SubCell"/>
</dbReference>
<evidence type="ECO:0000256" key="2">
    <source>
        <dbReference type="ARBA" id="ARBA00004613"/>
    </source>
</evidence>
<dbReference type="GO" id="GO:0008810">
    <property type="term" value="F:cellulase activity"/>
    <property type="evidence" value="ECO:0007669"/>
    <property type="project" value="UniProtKB-UniRule"/>
</dbReference>
<keyword evidence="7" id="KW-0560">Oxidoreductase</keyword>
<dbReference type="EMBL" id="JANBUL010000418">
    <property type="protein sequence ID" value="KAJ2775641.1"/>
    <property type="molecule type" value="Genomic_DNA"/>
</dbReference>
<keyword evidence="3 14" id="KW-0964">Secreted</keyword>
<keyword evidence="4" id="KW-0479">Metal-binding</keyword>